<evidence type="ECO:0000313" key="10">
    <source>
        <dbReference type="Proteomes" id="UP000188219"/>
    </source>
</evidence>
<evidence type="ECO:0000256" key="7">
    <source>
        <dbReference type="SAM" id="MobiDB-lite"/>
    </source>
</evidence>
<dbReference type="Proteomes" id="UP000188219">
    <property type="component" value="Chromosome"/>
</dbReference>
<dbReference type="PANTHER" id="PTHR10869:SF246">
    <property type="entry name" value="TRANSMEMBRANE PROLYL 4-HYDROXYLASE"/>
    <property type="match status" value="1"/>
</dbReference>
<dbReference type="OrthoDB" id="269774at2"/>
<dbReference type="AlphaFoldDB" id="A0A1Q2M5B3"/>
<proteinExistence type="predicted"/>
<evidence type="ECO:0000256" key="1">
    <source>
        <dbReference type="ARBA" id="ARBA00001961"/>
    </source>
</evidence>
<dbReference type="InterPro" id="IPR044862">
    <property type="entry name" value="Pro_4_hyd_alph_FE2OG_OXY"/>
</dbReference>
<dbReference type="InterPro" id="IPR006620">
    <property type="entry name" value="Pro_4_hyd_alph"/>
</dbReference>
<dbReference type="GO" id="GO:0005506">
    <property type="term" value="F:iron ion binding"/>
    <property type="evidence" value="ECO:0007669"/>
    <property type="project" value="InterPro"/>
</dbReference>
<keyword evidence="5" id="KW-0560">Oxidoreductase</keyword>
<dbReference type="Pfam" id="PF13640">
    <property type="entry name" value="2OG-FeII_Oxy_3"/>
    <property type="match status" value="1"/>
</dbReference>
<keyword evidence="6" id="KW-0408">Iron</keyword>
<dbReference type="KEGG" id="maga:Mag101_09465"/>
<protein>
    <recommendedName>
        <fullName evidence="8">Fe2OG dioxygenase domain-containing protein</fullName>
    </recommendedName>
</protein>
<keyword evidence="2" id="KW-0479">Metal-binding</keyword>
<comment type="cofactor">
    <cofactor evidence="1">
        <name>L-ascorbate</name>
        <dbReference type="ChEBI" id="CHEBI:38290"/>
    </cofactor>
</comment>
<evidence type="ECO:0000256" key="3">
    <source>
        <dbReference type="ARBA" id="ARBA00022896"/>
    </source>
</evidence>
<reference evidence="9" key="1">
    <citation type="submission" date="2017-02" db="EMBL/GenBank/DDBJ databases">
        <title>Genome of Microbulbifer agarilyticus GP101.</title>
        <authorList>
            <person name="Jung J."/>
            <person name="Bae S.S."/>
            <person name="Baek K."/>
        </authorList>
    </citation>
    <scope>NUCLEOTIDE SEQUENCE [LARGE SCALE GENOMIC DNA]</scope>
    <source>
        <strain evidence="9">GP101</strain>
    </source>
</reference>
<dbReference type="SMART" id="SM00702">
    <property type="entry name" value="P4Hc"/>
    <property type="match status" value="1"/>
</dbReference>
<sequence>MEFAELEPELQQWMRSAIKGGQSRATVVDALLKAGYQPAIANAVEQCFHTHPPADDSPSTDAKGGTATVLSRQNPDTCFRTFNAGTGKISLGAQQVDVRFTIKQPNIVLFANFLADWECEALVEMSRSHLTPSRVVNAQHGEFELKSTRTSGGTHFARGETPLIADIEARIARLLGVPDTHGEPLQILHYPVSAEYRPHYDFFDPEKPGNQEVLATGGQRIGTLIMYLSDVESGGATVFPNIGLEVQPQKGAALFFSYISEHGKLDFQSLHGGSPVLAGEKWIASKWLRASEYPMYLP</sequence>
<dbReference type="Gene3D" id="2.60.120.620">
    <property type="entry name" value="q2cbj1_9rhob like domain"/>
    <property type="match status" value="1"/>
</dbReference>
<keyword evidence="4" id="KW-0223">Dioxygenase</keyword>
<dbReference type="InterPro" id="IPR045054">
    <property type="entry name" value="P4HA-like"/>
</dbReference>
<name>A0A1Q2M5B3_9GAMM</name>
<evidence type="ECO:0000259" key="8">
    <source>
        <dbReference type="PROSITE" id="PS51471"/>
    </source>
</evidence>
<feature type="domain" description="Fe2OG dioxygenase" evidence="8">
    <location>
        <begin position="181"/>
        <end position="290"/>
    </location>
</feature>
<keyword evidence="10" id="KW-1185">Reference proteome</keyword>
<evidence type="ECO:0000256" key="5">
    <source>
        <dbReference type="ARBA" id="ARBA00023002"/>
    </source>
</evidence>
<dbReference type="GO" id="GO:0031418">
    <property type="term" value="F:L-ascorbic acid binding"/>
    <property type="evidence" value="ECO:0007669"/>
    <property type="project" value="UniProtKB-KW"/>
</dbReference>
<dbReference type="PANTHER" id="PTHR10869">
    <property type="entry name" value="PROLYL 4-HYDROXYLASE ALPHA SUBUNIT"/>
    <property type="match status" value="1"/>
</dbReference>
<dbReference type="EMBL" id="CP019650">
    <property type="protein sequence ID" value="AQQ67846.1"/>
    <property type="molecule type" value="Genomic_DNA"/>
</dbReference>
<dbReference type="STRING" id="260552.Mag101_09465"/>
<accession>A0A1Q2M5B3</accession>
<feature type="region of interest" description="Disordered" evidence="7">
    <location>
        <begin position="49"/>
        <end position="69"/>
    </location>
</feature>
<organism evidence="9 10">
    <name type="scientific">Microbulbifer agarilyticus</name>
    <dbReference type="NCBI Taxonomy" id="260552"/>
    <lineage>
        <taxon>Bacteria</taxon>
        <taxon>Pseudomonadati</taxon>
        <taxon>Pseudomonadota</taxon>
        <taxon>Gammaproteobacteria</taxon>
        <taxon>Cellvibrionales</taxon>
        <taxon>Microbulbiferaceae</taxon>
        <taxon>Microbulbifer</taxon>
    </lineage>
</organism>
<dbReference type="GO" id="GO:0004656">
    <property type="term" value="F:procollagen-proline 4-dioxygenase activity"/>
    <property type="evidence" value="ECO:0007669"/>
    <property type="project" value="TreeGrafter"/>
</dbReference>
<evidence type="ECO:0000256" key="6">
    <source>
        <dbReference type="ARBA" id="ARBA00023004"/>
    </source>
</evidence>
<keyword evidence="3" id="KW-0847">Vitamin C</keyword>
<evidence type="ECO:0000256" key="4">
    <source>
        <dbReference type="ARBA" id="ARBA00022964"/>
    </source>
</evidence>
<dbReference type="InterPro" id="IPR005123">
    <property type="entry name" value="Oxoglu/Fe-dep_dioxygenase_dom"/>
</dbReference>
<evidence type="ECO:0000313" key="9">
    <source>
        <dbReference type="EMBL" id="AQQ67846.1"/>
    </source>
</evidence>
<gene>
    <name evidence="9" type="ORF">Mag101_09465</name>
</gene>
<evidence type="ECO:0000256" key="2">
    <source>
        <dbReference type="ARBA" id="ARBA00022723"/>
    </source>
</evidence>
<dbReference type="PROSITE" id="PS51471">
    <property type="entry name" value="FE2OG_OXY"/>
    <property type="match status" value="1"/>
</dbReference>